<gene>
    <name evidence="1" type="ORF">TCNE_LOCUS1765</name>
</gene>
<keyword evidence="2" id="KW-1185">Reference proteome</keyword>
<organism evidence="2 3">
    <name type="scientific">Toxocara canis</name>
    <name type="common">Canine roundworm</name>
    <dbReference type="NCBI Taxonomy" id="6265"/>
    <lineage>
        <taxon>Eukaryota</taxon>
        <taxon>Metazoa</taxon>
        <taxon>Ecdysozoa</taxon>
        <taxon>Nematoda</taxon>
        <taxon>Chromadorea</taxon>
        <taxon>Rhabditida</taxon>
        <taxon>Spirurina</taxon>
        <taxon>Ascaridomorpha</taxon>
        <taxon>Ascaridoidea</taxon>
        <taxon>Toxocaridae</taxon>
        <taxon>Toxocara</taxon>
    </lineage>
</organism>
<evidence type="ECO:0000313" key="2">
    <source>
        <dbReference type="Proteomes" id="UP000050794"/>
    </source>
</evidence>
<protein>
    <submittedName>
        <fullName evidence="3">Sema domain-containing protein</fullName>
    </submittedName>
</protein>
<reference evidence="1 2" key="2">
    <citation type="submission" date="2018-11" db="EMBL/GenBank/DDBJ databases">
        <authorList>
            <consortium name="Pathogen Informatics"/>
        </authorList>
    </citation>
    <scope>NUCLEOTIDE SEQUENCE [LARGE SCALE GENOMIC DNA]</scope>
</reference>
<reference evidence="3" key="1">
    <citation type="submission" date="2016-06" db="UniProtKB">
        <authorList>
            <consortium name="WormBaseParasite"/>
        </authorList>
    </citation>
    <scope>IDENTIFICATION</scope>
</reference>
<evidence type="ECO:0000313" key="1">
    <source>
        <dbReference type="EMBL" id="VDM26796.1"/>
    </source>
</evidence>
<dbReference type="Proteomes" id="UP000050794">
    <property type="component" value="Unassembled WGS sequence"/>
</dbReference>
<sequence length="475" mass="54194">MCQKRDGRPMARLPGVDVCVFVAHTSSKVKVYTGVMLFNRFNLMTKVPAQGEVSLASLALERRLCISHMPRNNDYAEHLKDGECLRYLSQDQYLLFCCCYESDHWCKYSADHSKESVWNNNAKYWPNDPELRAVYDVPFYDRTATAKEWNYRDFVYSRPCKSHSFLKKKKRNFVTDDNIRLWHCVTGNLSLKSASGLNQTNDVGKVMRRDLPLRGRSCFVDVSVAFRKIGSSIIPESFSKVCLGGVHAFFTNAFTDTAAGKYIFCSHYVDFETGSERLMVYGETFYVPVPKGKDYASHYFSSSKDLKFTTVVVLPLPRPECERISSRHIMQFGVVFCSSIFDALEQGYSCDKGYLDQMRRFANKFERPLCYEGRYKVDVRNSTGEMTEKKTTGSPLCFDEVILMPDNMSVFVTSGTFHPYTDSLSLRLHSPSVAMVNGTIVYHIKQVCAPKNGKPCNGKHLLFIKIDSYFCATIG</sequence>
<dbReference type="AlphaFoldDB" id="A0A183TZU5"/>
<evidence type="ECO:0000313" key="3">
    <source>
        <dbReference type="WBParaSite" id="TCNE_0000176401-mRNA-1"/>
    </source>
</evidence>
<name>A0A183TZU5_TOXCA</name>
<accession>A0A183TZU5</accession>
<dbReference type="EMBL" id="UYWY01001463">
    <property type="protein sequence ID" value="VDM26796.1"/>
    <property type="molecule type" value="Genomic_DNA"/>
</dbReference>
<dbReference type="WBParaSite" id="TCNE_0000176401-mRNA-1">
    <property type="protein sequence ID" value="TCNE_0000176401-mRNA-1"/>
    <property type="gene ID" value="TCNE_0000176401"/>
</dbReference>
<proteinExistence type="predicted"/>